<evidence type="ECO:0000256" key="1">
    <source>
        <dbReference type="SAM" id="Phobius"/>
    </source>
</evidence>
<dbReference type="InterPro" id="IPR010621">
    <property type="entry name" value="DUF1214"/>
</dbReference>
<dbReference type="SUPFAM" id="SSF160935">
    <property type="entry name" value="VPA0735-like"/>
    <property type="match status" value="1"/>
</dbReference>
<evidence type="ECO:0000313" key="4">
    <source>
        <dbReference type="Proteomes" id="UP000198755"/>
    </source>
</evidence>
<dbReference type="InterPro" id="IPR012038">
    <property type="entry name" value="UCP009471"/>
</dbReference>
<organism evidence="3 4">
    <name type="scientific">Methylocapsa palsarum</name>
    <dbReference type="NCBI Taxonomy" id="1612308"/>
    <lineage>
        <taxon>Bacteria</taxon>
        <taxon>Pseudomonadati</taxon>
        <taxon>Pseudomonadota</taxon>
        <taxon>Alphaproteobacteria</taxon>
        <taxon>Hyphomicrobiales</taxon>
        <taxon>Beijerinckiaceae</taxon>
        <taxon>Methylocapsa</taxon>
    </lineage>
</organism>
<evidence type="ECO:0000259" key="2">
    <source>
        <dbReference type="Pfam" id="PF06742"/>
    </source>
</evidence>
<reference evidence="3 4" key="1">
    <citation type="submission" date="2016-10" db="EMBL/GenBank/DDBJ databases">
        <authorList>
            <person name="de Groot N.N."/>
        </authorList>
    </citation>
    <scope>NUCLEOTIDE SEQUENCE [LARGE SCALE GENOMIC DNA]</scope>
    <source>
        <strain evidence="3 4">NE2</strain>
    </source>
</reference>
<keyword evidence="1" id="KW-1133">Transmembrane helix</keyword>
<dbReference type="Proteomes" id="UP000198755">
    <property type="component" value="Unassembled WGS sequence"/>
</dbReference>
<dbReference type="InterPro" id="IPR037049">
    <property type="entry name" value="DUF1214_C_sf"/>
</dbReference>
<evidence type="ECO:0000313" key="3">
    <source>
        <dbReference type="EMBL" id="SFK22514.1"/>
    </source>
</evidence>
<dbReference type="PANTHER" id="PTHR36509:SF2">
    <property type="entry name" value="BLL3101 PROTEIN"/>
    <property type="match status" value="1"/>
</dbReference>
<keyword evidence="4" id="KW-1185">Reference proteome</keyword>
<keyword evidence="1" id="KW-0812">Transmembrane</keyword>
<protein>
    <recommendedName>
        <fullName evidence="2">DUF1214 domain-containing protein</fullName>
    </recommendedName>
</protein>
<dbReference type="EMBL" id="FOSN01000004">
    <property type="protein sequence ID" value="SFK22514.1"/>
    <property type="molecule type" value="Genomic_DNA"/>
</dbReference>
<accession>A0A1I3XSJ4</accession>
<name>A0A1I3XSJ4_9HYPH</name>
<feature type="domain" description="DUF1214" evidence="2">
    <location>
        <begin position="79"/>
        <end position="177"/>
    </location>
</feature>
<keyword evidence="1" id="KW-0472">Membrane</keyword>
<dbReference type="AlphaFoldDB" id="A0A1I3XSJ4"/>
<sequence>MANWRLRVHFFIKLLGVVLAGVILGLGGTLLMLERGVSFGAVKAGPWTASPHNGSLDVDPYARAMFAYTGELPLGAAEGIGFTAQKDSMGAPLNAHCDYIVSGHTPQARYWTMTLLSPEGLPVANAARRYGFTSAEILRAPGGNFEIALSRHARPGNWLPIGDASKFMLVLRLYDPDLNIATLSLDEASLPALIRKNCR</sequence>
<dbReference type="STRING" id="1612308.SAMN05444581_10453"/>
<feature type="transmembrane region" description="Helical" evidence="1">
    <location>
        <begin position="12"/>
        <end position="33"/>
    </location>
</feature>
<dbReference type="Gene3D" id="2.60.120.600">
    <property type="entry name" value="Domain of unknown function DUF1214, C-terminal domain"/>
    <property type="match status" value="1"/>
</dbReference>
<dbReference type="PANTHER" id="PTHR36509">
    <property type="entry name" value="BLL3101 PROTEIN"/>
    <property type="match status" value="1"/>
</dbReference>
<dbReference type="Pfam" id="PF06742">
    <property type="entry name" value="DUF1214"/>
    <property type="match status" value="1"/>
</dbReference>
<dbReference type="PIRSF" id="PIRSF009471">
    <property type="entry name" value="UCP009471"/>
    <property type="match status" value="1"/>
</dbReference>
<proteinExistence type="predicted"/>
<gene>
    <name evidence="3" type="ORF">SAMN05444581_10453</name>
</gene>